<evidence type="ECO:0000259" key="1">
    <source>
        <dbReference type="Pfam" id="PF00561"/>
    </source>
</evidence>
<protein>
    <submittedName>
        <fullName evidence="2">Alpha/beta hydrolase</fullName>
    </submittedName>
</protein>
<name>A0ABR7XGG4_9BACT</name>
<reference evidence="2 3" key="1">
    <citation type="submission" date="2020-09" db="EMBL/GenBank/DDBJ databases">
        <title>Genome sequencing and assembly of Pontibacter sp.</title>
        <authorList>
            <person name="Chhetri G."/>
        </authorList>
    </citation>
    <scope>NUCLEOTIDE SEQUENCE [LARGE SCALE GENOMIC DNA]</scope>
    <source>
        <strain evidence="2 3">JH31</strain>
    </source>
</reference>
<sequence length="232" mass="26011">MQHLLLLHGALGSAETLQPLQEALAPHYTVHTLNFSGHGGEPLPQAPFRIEQFAADVLRYLDRCDLLQVDVFGYSMGGYVALYLALYHPARIKCVFTLATKFAWSPETAAKEVKLLQPEKIQEKVPQFASMLAKRHAPTDWQDVVLGTADMMQHLGQQPLLTADTLPNINARVRVCVGDRDNMVSVEETSWAFRLLCNGSLLVLPDTRHPLEMADTKRLLQEIRQFFAPLPV</sequence>
<feature type="domain" description="AB hydrolase-1" evidence="1">
    <location>
        <begin position="3"/>
        <end position="110"/>
    </location>
</feature>
<dbReference type="InterPro" id="IPR050266">
    <property type="entry name" value="AB_hydrolase_sf"/>
</dbReference>
<dbReference type="PANTHER" id="PTHR43798">
    <property type="entry name" value="MONOACYLGLYCEROL LIPASE"/>
    <property type="match status" value="1"/>
</dbReference>
<dbReference type="InterPro" id="IPR000073">
    <property type="entry name" value="AB_hydrolase_1"/>
</dbReference>
<keyword evidence="2" id="KW-0378">Hydrolase</keyword>
<evidence type="ECO:0000313" key="2">
    <source>
        <dbReference type="EMBL" id="MBD1397359.1"/>
    </source>
</evidence>
<dbReference type="RefSeq" id="WP_191183518.1">
    <property type="nucleotide sequence ID" value="NZ_JACXAJ010000003.1"/>
</dbReference>
<comment type="caution">
    <text evidence="2">The sequence shown here is derived from an EMBL/GenBank/DDBJ whole genome shotgun (WGS) entry which is preliminary data.</text>
</comment>
<keyword evidence="3" id="KW-1185">Reference proteome</keyword>
<dbReference type="InterPro" id="IPR029058">
    <property type="entry name" value="AB_hydrolase_fold"/>
</dbReference>
<dbReference type="GO" id="GO:0016787">
    <property type="term" value="F:hydrolase activity"/>
    <property type="evidence" value="ECO:0007669"/>
    <property type="project" value="UniProtKB-KW"/>
</dbReference>
<dbReference type="PANTHER" id="PTHR43798:SF33">
    <property type="entry name" value="HYDROLASE, PUTATIVE (AFU_ORTHOLOGUE AFUA_2G14860)-RELATED"/>
    <property type="match status" value="1"/>
</dbReference>
<dbReference type="Pfam" id="PF00561">
    <property type="entry name" value="Abhydrolase_1"/>
    <property type="match status" value="1"/>
</dbReference>
<organism evidence="2 3">
    <name type="scientific">Pontibacter aquaedesilientis</name>
    <dbReference type="NCBI Taxonomy" id="2766980"/>
    <lineage>
        <taxon>Bacteria</taxon>
        <taxon>Pseudomonadati</taxon>
        <taxon>Bacteroidota</taxon>
        <taxon>Cytophagia</taxon>
        <taxon>Cytophagales</taxon>
        <taxon>Hymenobacteraceae</taxon>
        <taxon>Pontibacter</taxon>
    </lineage>
</organism>
<gene>
    <name evidence="2" type="ORF">H9Q13_09300</name>
</gene>
<proteinExistence type="predicted"/>
<dbReference type="EMBL" id="JACXAJ010000003">
    <property type="protein sequence ID" value="MBD1397359.1"/>
    <property type="molecule type" value="Genomic_DNA"/>
</dbReference>
<dbReference type="Proteomes" id="UP000625551">
    <property type="component" value="Unassembled WGS sequence"/>
</dbReference>
<dbReference type="Gene3D" id="3.40.50.1820">
    <property type="entry name" value="alpha/beta hydrolase"/>
    <property type="match status" value="1"/>
</dbReference>
<dbReference type="SUPFAM" id="SSF53474">
    <property type="entry name" value="alpha/beta-Hydrolases"/>
    <property type="match status" value="1"/>
</dbReference>
<accession>A0ABR7XGG4</accession>
<evidence type="ECO:0000313" key="3">
    <source>
        <dbReference type="Proteomes" id="UP000625551"/>
    </source>
</evidence>